<dbReference type="InterPro" id="IPR037045">
    <property type="entry name" value="S8pro/Inhibitor_I9_sf"/>
</dbReference>
<feature type="active site" description="Charge relay system" evidence="6 7">
    <location>
        <position position="74"/>
    </location>
</feature>
<evidence type="ECO:0000256" key="1">
    <source>
        <dbReference type="ARBA" id="ARBA00011073"/>
    </source>
</evidence>
<dbReference type="AlphaFoldDB" id="A0A5P1E4Y5"/>
<dbReference type="Pfam" id="PF00082">
    <property type="entry name" value="Peptidase_S8"/>
    <property type="match status" value="2"/>
</dbReference>
<dbReference type="Proteomes" id="UP000243459">
    <property type="component" value="Chromosome 10"/>
</dbReference>
<keyword evidence="3" id="KW-0732">Signal</keyword>
<evidence type="ECO:0000256" key="2">
    <source>
        <dbReference type="ARBA" id="ARBA00022670"/>
    </source>
</evidence>
<dbReference type="InterPro" id="IPR003137">
    <property type="entry name" value="PA_domain"/>
</dbReference>
<evidence type="ECO:0000256" key="3">
    <source>
        <dbReference type="ARBA" id="ARBA00022729"/>
    </source>
</evidence>
<reference evidence="13" key="1">
    <citation type="journal article" date="2017" name="Nat. Commun.">
        <title>The asparagus genome sheds light on the origin and evolution of a young Y chromosome.</title>
        <authorList>
            <person name="Harkess A."/>
            <person name="Zhou J."/>
            <person name="Xu C."/>
            <person name="Bowers J.E."/>
            <person name="Van der Hulst R."/>
            <person name="Ayyampalayam S."/>
            <person name="Mercati F."/>
            <person name="Riccardi P."/>
            <person name="McKain M.R."/>
            <person name="Kakrana A."/>
            <person name="Tang H."/>
            <person name="Ray J."/>
            <person name="Groenendijk J."/>
            <person name="Arikit S."/>
            <person name="Mathioni S.M."/>
            <person name="Nakano M."/>
            <person name="Shan H."/>
            <person name="Telgmann-Rauber A."/>
            <person name="Kanno A."/>
            <person name="Yue Z."/>
            <person name="Chen H."/>
            <person name="Li W."/>
            <person name="Chen Y."/>
            <person name="Xu X."/>
            <person name="Zhang Y."/>
            <person name="Luo S."/>
            <person name="Chen H."/>
            <person name="Gao J."/>
            <person name="Mao Z."/>
            <person name="Pires J.C."/>
            <person name="Luo M."/>
            <person name="Kudrna D."/>
            <person name="Wing R.A."/>
            <person name="Meyers B.C."/>
            <person name="Yi K."/>
            <person name="Kong H."/>
            <person name="Lavrijsen P."/>
            <person name="Sunseri F."/>
            <person name="Falavigna A."/>
            <person name="Ye Y."/>
            <person name="Leebens-Mack J.H."/>
            <person name="Chen G."/>
        </authorList>
    </citation>
    <scope>NUCLEOTIDE SEQUENCE [LARGE SCALE GENOMIC DNA]</scope>
    <source>
        <strain evidence="13">cv. DH0086</strain>
    </source>
</reference>
<protein>
    <recommendedName>
        <fullName evidence="14">Peptidase S8/S53 domain-containing protein</fullName>
    </recommendedName>
</protein>
<comment type="caution">
    <text evidence="7">Lacks conserved residue(s) required for the propagation of feature annotation.</text>
</comment>
<dbReference type="Gramene" id="ONK56086">
    <property type="protein sequence ID" value="ONK56086"/>
    <property type="gene ID" value="A4U43_C10F3990"/>
</dbReference>
<feature type="domain" description="Peptidase S8/S53" evidence="9">
    <location>
        <begin position="65"/>
        <end position="495"/>
    </location>
</feature>
<dbReference type="CDD" id="cd02120">
    <property type="entry name" value="PA_subtilisin_like"/>
    <property type="match status" value="2"/>
</dbReference>
<comment type="similarity">
    <text evidence="1 7 8">Belongs to the peptidase S8 family.</text>
</comment>
<organism evidence="12 13">
    <name type="scientific">Asparagus officinalis</name>
    <name type="common">Garden asparagus</name>
    <dbReference type="NCBI Taxonomy" id="4686"/>
    <lineage>
        <taxon>Eukaryota</taxon>
        <taxon>Viridiplantae</taxon>
        <taxon>Streptophyta</taxon>
        <taxon>Embryophyta</taxon>
        <taxon>Tracheophyta</taxon>
        <taxon>Spermatophyta</taxon>
        <taxon>Magnoliopsida</taxon>
        <taxon>Liliopsida</taxon>
        <taxon>Asparagales</taxon>
        <taxon>Asparagaceae</taxon>
        <taxon>Asparagoideae</taxon>
        <taxon>Asparagus</taxon>
    </lineage>
</organism>
<dbReference type="GO" id="GO:0006508">
    <property type="term" value="P:proteolysis"/>
    <property type="evidence" value="ECO:0007669"/>
    <property type="project" value="UniProtKB-KW"/>
</dbReference>
<dbReference type="InterPro" id="IPR036852">
    <property type="entry name" value="Peptidase_S8/S53_dom_sf"/>
</dbReference>
<feature type="active site" description="Charge relay system" evidence="6 7">
    <location>
        <position position="459"/>
    </location>
</feature>
<evidence type="ECO:0000259" key="9">
    <source>
        <dbReference type="Pfam" id="PF00082"/>
    </source>
</evidence>
<dbReference type="Gene3D" id="3.30.70.80">
    <property type="entry name" value="Peptidase S8 propeptide/proteinase inhibitor I9"/>
    <property type="match status" value="1"/>
</dbReference>
<evidence type="ECO:0000313" key="13">
    <source>
        <dbReference type="Proteomes" id="UP000243459"/>
    </source>
</evidence>
<keyword evidence="4 7" id="KW-0378">Hydrolase</keyword>
<evidence type="ECO:0000256" key="7">
    <source>
        <dbReference type="PROSITE-ProRule" id="PRU01240"/>
    </source>
</evidence>
<evidence type="ECO:0000256" key="4">
    <source>
        <dbReference type="ARBA" id="ARBA00022801"/>
    </source>
</evidence>
<evidence type="ECO:0000256" key="6">
    <source>
        <dbReference type="PIRSR" id="PIRSR615500-1"/>
    </source>
</evidence>
<dbReference type="InterPro" id="IPR000209">
    <property type="entry name" value="Peptidase_S8/S53_dom"/>
</dbReference>
<dbReference type="InterPro" id="IPR023828">
    <property type="entry name" value="Peptidase_S8_Ser-AS"/>
</dbReference>
<evidence type="ECO:0000313" key="12">
    <source>
        <dbReference type="EMBL" id="ONK56086.1"/>
    </source>
</evidence>
<dbReference type="PANTHER" id="PTHR10795">
    <property type="entry name" value="PROPROTEIN CONVERTASE SUBTILISIN/KEXIN"/>
    <property type="match status" value="1"/>
</dbReference>
<dbReference type="InterPro" id="IPR015500">
    <property type="entry name" value="Peptidase_S8_subtilisin-rel"/>
</dbReference>
<dbReference type="Pfam" id="PF05922">
    <property type="entry name" value="Inhibitor_I9"/>
    <property type="match status" value="1"/>
</dbReference>
<dbReference type="PROSITE" id="PS51892">
    <property type="entry name" value="SUBTILASE"/>
    <property type="match status" value="2"/>
</dbReference>
<dbReference type="Gene3D" id="3.50.30.30">
    <property type="match status" value="2"/>
</dbReference>
<keyword evidence="13" id="KW-1185">Reference proteome</keyword>
<dbReference type="EMBL" id="CM007390">
    <property type="protein sequence ID" value="ONK56086.1"/>
    <property type="molecule type" value="Genomic_DNA"/>
</dbReference>
<dbReference type="OMA" id="GDKNAPM"/>
<evidence type="ECO:0000259" key="11">
    <source>
        <dbReference type="Pfam" id="PF05922"/>
    </source>
</evidence>
<dbReference type="PRINTS" id="PR00723">
    <property type="entry name" value="SUBTILISIN"/>
</dbReference>
<evidence type="ECO:0000256" key="8">
    <source>
        <dbReference type="RuleBase" id="RU003355"/>
    </source>
</evidence>
<dbReference type="GO" id="GO:0004252">
    <property type="term" value="F:serine-type endopeptidase activity"/>
    <property type="evidence" value="ECO:0007669"/>
    <property type="project" value="UniProtKB-UniRule"/>
</dbReference>
<accession>A0A5P1E4Y5</accession>
<dbReference type="InterPro" id="IPR045051">
    <property type="entry name" value="SBT"/>
</dbReference>
<dbReference type="PROSITE" id="PS00138">
    <property type="entry name" value="SUBTILASE_SER"/>
    <property type="match status" value="2"/>
</dbReference>
<proteinExistence type="inferred from homology"/>
<keyword evidence="2 7" id="KW-0645">Protease</keyword>
<dbReference type="PROSITE" id="PS00136">
    <property type="entry name" value="SUBTILASE_ASP"/>
    <property type="match status" value="1"/>
</dbReference>
<dbReference type="InterPro" id="IPR023827">
    <property type="entry name" value="Peptidase_S8_Asp-AS"/>
</dbReference>
<feature type="domain" description="Inhibitor I9" evidence="11">
    <location>
        <begin position="1"/>
        <end position="41"/>
    </location>
</feature>
<dbReference type="InterPro" id="IPR010259">
    <property type="entry name" value="S8pro/Inhibitor_I9"/>
</dbReference>
<keyword evidence="5 7" id="KW-0720">Serine protease</keyword>
<feature type="domain" description="PA" evidence="10">
    <location>
        <begin position="714"/>
        <end position="795"/>
    </location>
</feature>
<sequence>MIYTYRHAISGFAAIFTPQELQSLKSKQGVVSAHPEYECKLRTTYSPKFLGLSQGDGLWPDSDYGAGQVIGMIDSGIKYSHPSFDDKQMSPPPQPRTWEGKCYWSRGGCNKKLIAATGFHNGRIVSPADTHGHGTHTASTAAGSTVDDANVLGYANGTASGLAPGAHLSVYRVSPGTSNDMLKGIDQAIHDQVHVLSMSLGFDKPYKFDEDDISIGSFAAVTKGIVPVQAGGNDGPLPNMVDGAPWILTVGSSAMDRRVRSIVKLGDGREFYGESAYQPDNFAPTQFPLIYPYGVLKSEDSKTCRGNSLKLINVKGKIVMCGASGDYEENVEASDLVKKAGGVAVIVMSQPWMGNRTDADAFLHPASRVTYNDTMEIINYLNQVSNPTAAIKFNGTQFGHRPAPVVSSFSNRGPNLFNGNIIKPDVIAPGSNILAAWPTEVGPNPTGTDKTFIMVSGTSMAAPHVSGIVALLKHNHRHWSPAAIKSAIMTTAYNKDRDGNPIKDEYDGQIAGAFTMGSGHVDPVVANDPGLIYDIDPHDYIRYLCGMKLKDSEATFDMLEQKESTKTINNLTFNGCGYGGHGEHEVGYGGGAVTVLAEKTVVGVEVEAVVAVDMVPVEVHVLSMSIGFEKPYKLDKDKVAVGSYAAVTNGIVPVQAGGNAGPLPNMVDGAPWILMVGSSVMDRRVRSIVELGDGREFYGESAYQPDKFPPTQFPLIYPYGVLKSEDSKKCQGNSLNLIDVRDKIVLCGASGDYKENVEASDLVKKAGGAAVIVMSQPQMGNRTDADAFLHPASRVAFNDAIEIIKYLDKASNPTAAIKFDGTQFGHRPAPVVSSFSNRGPNPFNGNIIKPDFIAPGSNILAAWPTEVGPNPTGTDKTFIMVSGTSMAAPHVSGIVALLKHNHRHWSPAAIKSAIMTTAYTKDRDGNPIKDEYDGKDAGAFTMGSGHVDPVAANDPGLIYDNDPHDYIRYLCGMKLPDSELR</sequence>
<evidence type="ECO:0008006" key="14">
    <source>
        <dbReference type="Google" id="ProtNLM"/>
    </source>
</evidence>
<dbReference type="Gene3D" id="3.40.50.200">
    <property type="entry name" value="Peptidase S8/S53 domain"/>
    <property type="match status" value="2"/>
</dbReference>
<evidence type="ECO:0000256" key="5">
    <source>
        <dbReference type="ARBA" id="ARBA00022825"/>
    </source>
</evidence>
<evidence type="ECO:0000259" key="10">
    <source>
        <dbReference type="Pfam" id="PF02225"/>
    </source>
</evidence>
<feature type="domain" description="PA" evidence="10">
    <location>
        <begin position="288"/>
        <end position="375"/>
    </location>
</feature>
<feature type="domain" description="Peptidase S8/S53" evidence="9">
    <location>
        <begin position="613"/>
        <end position="921"/>
    </location>
</feature>
<feature type="active site" description="Charge relay system" evidence="6 7">
    <location>
        <position position="133"/>
    </location>
</feature>
<dbReference type="Pfam" id="PF02225">
    <property type="entry name" value="PA"/>
    <property type="match status" value="2"/>
</dbReference>
<name>A0A5P1E4Y5_ASPOF</name>
<dbReference type="SUPFAM" id="SSF52743">
    <property type="entry name" value="Subtilisin-like"/>
    <property type="match status" value="2"/>
</dbReference>
<gene>
    <name evidence="12" type="ORF">A4U43_C10F3990</name>
</gene>